<dbReference type="EMBL" id="BSFD01000001">
    <property type="protein sequence ID" value="GLK47179.1"/>
    <property type="molecule type" value="Genomic_DNA"/>
</dbReference>
<name>A0ABQ5T359_9CAUL</name>
<proteinExistence type="predicted"/>
<organism evidence="1 2">
    <name type="scientific">Brevundimonas intermedia</name>
    <dbReference type="NCBI Taxonomy" id="74315"/>
    <lineage>
        <taxon>Bacteria</taxon>
        <taxon>Pseudomonadati</taxon>
        <taxon>Pseudomonadota</taxon>
        <taxon>Alphaproteobacteria</taxon>
        <taxon>Caulobacterales</taxon>
        <taxon>Caulobacteraceae</taxon>
        <taxon>Brevundimonas</taxon>
    </lineage>
</organism>
<reference evidence="1" key="1">
    <citation type="journal article" date="2014" name="Int. J. Syst. Evol. Microbiol.">
        <title>Complete genome of a new Firmicutes species belonging to the dominant human colonic microbiota ('Ruminococcus bicirculans') reveals two chromosomes and a selective capacity to utilize plant glucans.</title>
        <authorList>
            <consortium name="NISC Comparative Sequencing Program"/>
            <person name="Wegmann U."/>
            <person name="Louis P."/>
            <person name="Goesmann A."/>
            <person name="Henrissat B."/>
            <person name="Duncan S.H."/>
            <person name="Flint H.J."/>
        </authorList>
    </citation>
    <scope>NUCLEOTIDE SEQUENCE</scope>
    <source>
        <strain evidence="1">VKM B-1499</strain>
    </source>
</reference>
<accession>A0ABQ5T359</accession>
<dbReference type="InterPro" id="IPR025534">
    <property type="entry name" value="DUF4420"/>
</dbReference>
<gene>
    <name evidence="1" type="ORF">GCM10017620_01520</name>
</gene>
<evidence type="ECO:0000313" key="1">
    <source>
        <dbReference type="EMBL" id="GLK47179.1"/>
    </source>
</evidence>
<dbReference type="Proteomes" id="UP001143509">
    <property type="component" value="Unassembled WGS sequence"/>
</dbReference>
<keyword evidence="2" id="KW-1185">Reference proteome</keyword>
<sequence length="142" mass="15534">MKTQLSTSDRRLLISSEAQLDTAGSQLLLCHQTISRAPASSGAVSLNAIVDELAQAFSDTDPESLEQFEDGLEACRYARREDYDEPRWQLIDRRLFEVRAGFPCLTPAMLPPGVQSVSYAILLSACEPFAVDLDPTLTTALG</sequence>
<reference evidence="1" key="2">
    <citation type="submission" date="2023-01" db="EMBL/GenBank/DDBJ databases">
        <authorList>
            <person name="Sun Q."/>
            <person name="Evtushenko L."/>
        </authorList>
    </citation>
    <scope>NUCLEOTIDE SEQUENCE</scope>
    <source>
        <strain evidence="1">VKM B-1499</strain>
    </source>
</reference>
<dbReference type="Pfam" id="PF14390">
    <property type="entry name" value="DUF4420"/>
    <property type="match status" value="1"/>
</dbReference>
<comment type="caution">
    <text evidence="1">The sequence shown here is derived from an EMBL/GenBank/DDBJ whole genome shotgun (WGS) entry which is preliminary data.</text>
</comment>
<protein>
    <submittedName>
        <fullName evidence="1">Uncharacterized protein</fullName>
    </submittedName>
</protein>
<evidence type="ECO:0000313" key="2">
    <source>
        <dbReference type="Proteomes" id="UP001143509"/>
    </source>
</evidence>